<reference evidence="1" key="2">
    <citation type="submission" date="2020-07" db="EMBL/GenBank/DDBJ databases">
        <authorList>
            <person name="Vera ALvarez R."/>
            <person name="Arias-Moreno D.M."/>
            <person name="Jimenez-Jacinto V."/>
            <person name="Jimenez-Bremont J.F."/>
            <person name="Swaminathan K."/>
            <person name="Moose S.P."/>
            <person name="Guerrero-Gonzalez M.L."/>
            <person name="Marino-Ramirez L."/>
            <person name="Landsman D."/>
            <person name="Rodriguez-Kessler M."/>
            <person name="Delgado-Sanchez P."/>
        </authorList>
    </citation>
    <scope>NUCLEOTIDE SEQUENCE</scope>
    <source>
        <tissue evidence="1">Cladode</tissue>
    </source>
</reference>
<sequence>MITAFAVAPLAKTRCALRLDQGLFSKSKQSHLSSLAGSKRASHLLHRYQQFFCDRDHGFDMVGLMMNMFRRSDIHILSRCPSHSDSALEGLTDMGMGVPQISLSIQNSLPFLCTGEVET</sequence>
<reference evidence="1" key="1">
    <citation type="journal article" date="2013" name="J. Plant Res.">
        <title>Effect of fungi and light on seed germination of three Opuntia species from semiarid lands of central Mexico.</title>
        <authorList>
            <person name="Delgado-Sanchez P."/>
            <person name="Jimenez-Bremont J.F."/>
            <person name="Guerrero-Gonzalez Mde L."/>
            <person name="Flores J."/>
        </authorList>
    </citation>
    <scope>NUCLEOTIDE SEQUENCE</scope>
    <source>
        <tissue evidence="1">Cladode</tissue>
    </source>
</reference>
<accession>A0A7C9AMG7</accession>
<name>A0A7C9AMG7_OPUST</name>
<evidence type="ECO:0000313" key="1">
    <source>
        <dbReference type="EMBL" id="MBA4669355.1"/>
    </source>
</evidence>
<protein>
    <submittedName>
        <fullName evidence="1">Uncharacterized protein</fullName>
    </submittedName>
</protein>
<dbReference type="AlphaFoldDB" id="A0A7C9AMG7"/>
<organism evidence="1">
    <name type="scientific">Opuntia streptacantha</name>
    <name type="common">Prickly pear cactus</name>
    <name type="synonym">Opuntia cardona</name>
    <dbReference type="NCBI Taxonomy" id="393608"/>
    <lineage>
        <taxon>Eukaryota</taxon>
        <taxon>Viridiplantae</taxon>
        <taxon>Streptophyta</taxon>
        <taxon>Embryophyta</taxon>
        <taxon>Tracheophyta</taxon>
        <taxon>Spermatophyta</taxon>
        <taxon>Magnoliopsida</taxon>
        <taxon>eudicotyledons</taxon>
        <taxon>Gunneridae</taxon>
        <taxon>Pentapetalae</taxon>
        <taxon>Caryophyllales</taxon>
        <taxon>Cactineae</taxon>
        <taxon>Cactaceae</taxon>
        <taxon>Opuntioideae</taxon>
        <taxon>Opuntia</taxon>
    </lineage>
</organism>
<proteinExistence type="predicted"/>
<dbReference type="EMBL" id="GISG01243168">
    <property type="protein sequence ID" value="MBA4669355.1"/>
    <property type="molecule type" value="Transcribed_RNA"/>
</dbReference>